<proteinExistence type="predicted"/>
<reference evidence="3" key="1">
    <citation type="journal article" date="2014" name="Proc. Natl. Acad. Sci. U.S.A.">
        <title>Extensive sampling of basidiomycete genomes demonstrates inadequacy of the white-rot/brown-rot paradigm for wood decay fungi.</title>
        <authorList>
            <person name="Riley R."/>
            <person name="Salamov A.A."/>
            <person name="Brown D.W."/>
            <person name="Nagy L.G."/>
            <person name="Floudas D."/>
            <person name="Held B.W."/>
            <person name="Levasseur A."/>
            <person name="Lombard V."/>
            <person name="Morin E."/>
            <person name="Otillar R."/>
            <person name="Lindquist E.A."/>
            <person name="Sun H."/>
            <person name="LaButti K.M."/>
            <person name="Schmutz J."/>
            <person name="Jabbour D."/>
            <person name="Luo H."/>
            <person name="Baker S.E."/>
            <person name="Pisabarro A.G."/>
            <person name="Walton J.D."/>
            <person name="Blanchette R.A."/>
            <person name="Henrissat B."/>
            <person name="Martin F."/>
            <person name="Cullen D."/>
            <person name="Hibbett D.S."/>
            <person name="Grigoriev I.V."/>
        </authorList>
    </citation>
    <scope>NUCLEOTIDE SEQUENCE [LARGE SCALE GENOMIC DNA]</scope>
    <source>
        <strain evidence="3">CBS 339.88</strain>
    </source>
</reference>
<dbReference type="Proteomes" id="UP000027222">
    <property type="component" value="Unassembled WGS sequence"/>
</dbReference>
<evidence type="ECO:0000313" key="3">
    <source>
        <dbReference type="Proteomes" id="UP000027222"/>
    </source>
</evidence>
<feature type="compositionally biased region" description="Basic and acidic residues" evidence="1">
    <location>
        <begin position="246"/>
        <end position="255"/>
    </location>
</feature>
<gene>
    <name evidence="2" type="ORF">GALMADRAFT_1139043</name>
</gene>
<dbReference type="EMBL" id="KL142420">
    <property type="protein sequence ID" value="KDR66722.1"/>
    <property type="molecule type" value="Genomic_DNA"/>
</dbReference>
<dbReference type="AlphaFoldDB" id="A0A067S9V6"/>
<name>A0A067S9V6_GALM3</name>
<protein>
    <submittedName>
        <fullName evidence="2">Uncharacterized protein</fullName>
    </submittedName>
</protein>
<feature type="region of interest" description="Disordered" evidence="1">
    <location>
        <begin position="243"/>
        <end position="262"/>
    </location>
</feature>
<evidence type="ECO:0000313" key="2">
    <source>
        <dbReference type="EMBL" id="KDR66722.1"/>
    </source>
</evidence>
<organism evidence="2 3">
    <name type="scientific">Galerina marginata (strain CBS 339.88)</name>
    <dbReference type="NCBI Taxonomy" id="685588"/>
    <lineage>
        <taxon>Eukaryota</taxon>
        <taxon>Fungi</taxon>
        <taxon>Dikarya</taxon>
        <taxon>Basidiomycota</taxon>
        <taxon>Agaricomycotina</taxon>
        <taxon>Agaricomycetes</taxon>
        <taxon>Agaricomycetidae</taxon>
        <taxon>Agaricales</taxon>
        <taxon>Agaricineae</taxon>
        <taxon>Strophariaceae</taxon>
        <taxon>Galerina</taxon>
    </lineage>
</organism>
<evidence type="ECO:0000256" key="1">
    <source>
        <dbReference type="SAM" id="MobiDB-lite"/>
    </source>
</evidence>
<accession>A0A067S9V6</accession>
<keyword evidence="3" id="KW-1185">Reference proteome</keyword>
<sequence length="262" mass="29735">MGVDRARFYGCKHRGGGGKRVLSLPEPRARGCAWNWEFSRLRKIISSPPSFSVIHLATVGLGGSHIDLRVAAVSCLFVILGVILPTTSRVISLPSTSIPQDSLHRYRRLWWFRYRSQCTLPLLPLVWRFVSQFSLRHRRHVIIFNRRLKYFDSVDGCCDLSSCVFSCRGLPLLTLAQDWLQFPKIQFRRSSTWSSNFFTQLFEYTTGYPAFITRLPNSTTAFSLAIHHSDASASVEEPTSLMITSGHEDRSRDGGDNVSLYG</sequence>
<dbReference type="HOGENOM" id="CLU_1061911_0_0_1"/>